<evidence type="ECO:0000313" key="4">
    <source>
        <dbReference type="EMBL" id="MFC7749562.1"/>
    </source>
</evidence>
<dbReference type="Gene3D" id="3.40.630.30">
    <property type="match status" value="1"/>
</dbReference>
<sequence length="163" mass="18481">MLIRDAVPADLPALLDIYNDAIRKLTATFDLEEQTLEQRTEWFRHYGGRYPLIVADIGGTVAGYACLSKFRDKPAYDRTVELSVYIGEAYRGRGVGNALVKEILARAAEHRHHVVVSGITAGNEASIRMHEKFGFELCGRFREVGFKFGEWQDVLFYQLVLPE</sequence>
<dbReference type="Proteomes" id="UP001596528">
    <property type="component" value="Unassembled WGS sequence"/>
</dbReference>
<dbReference type="InterPro" id="IPR000182">
    <property type="entry name" value="GNAT_dom"/>
</dbReference>
<keyword evidence="2 4" id="KW-0012">Acyltransferase</keyword>
<organism evidence="4 5">
    <name type="scientific">Paenibacillus thermoaerophilus</name>
    <dbReference type="NCBI Taxonomy" id="1215385"/>
    <lineage>
        <taxon>Bacteria</taxon>
        <taxon>Bacillati</taxon>
        <taxon>Bacillota</taxon>
        <taxon>Bacilli</taxon>
        <taxon>Bacillales</taxon>
        <taxon>Paenibacillaceae</taxon>
        <taxon>Paenibacillus</taxon>
    </lineage>
</organism>
<keyword evidence="1 4" id="KW-0808">Transferase</keyword>
<dbReference type="RefSeq" id="WP_138788497.1">
    <property type="nucleotide sequence ID" value="NZ_JBHTGQ010000014.1"/>
</dbReference>
<proteinExistence type="predicted"/>
<evidence type="ECO:0000313" key="5">
    <source>
        <dbReference type="Proteomes" id="UP001596528"/>
    </source>
</evidence>
<evidence type="ECO:0000259" key="3">
    <source>
        <dbReference type="PROSITE" id="PS51186"/>
    </source>
</evidence>
<dbReference type="PANTHER" id="PTHR43072">
    <property type="entry name" value="N-ACETYLTRANSFERASE"/>
    <property type="match status" value="1"/>
</dbReference>
<accession>A0ABW2V086</accession>
<dbReference type="InterPro" id="IPR016181">
    <property type="entry name" value="Acyl_CoA_acyltransferase"/>
</dbReference>
<gene>
    <name evidence="4" type="ORF">ACFQWB_06340</name>
</gene>
<dbReference type="EMBL" id="JBHTGQ010000014">
    <property type="protein sequence ID" value="MFC7749562.1"/>
    <property type="molecule type" value="Genomic_DNA"/>
</dbReference>
<dbReference type="EC" id="2.3.-.-" evidence="4"/>
<feature type="domain" description="N-acetyltransferase" evidence="3">
    <location>
        <begin position="1"/>
        <end position="162"/>
    </location>
</feature>
<evidence type="ECO:0000256" key="1">
    <source>
        <dbReference type="ARBA" id="ARBA00022679"/>
    </source>
</evidence>
<dbReference type="Pfam" id="PF00583">
    <property type="entry name" value="Acetyltransf_1"/>
    <property type="match status" value="1"/>
</dbReference>
<evidence type="ECO:0000256" key="2">
    <source>
        <dbReference type="ARBA" id="ARBA00023315"/>
    </source>
</evidence>
<protein>
    <submittedName>
        <fullName evidence="4">GNAT family N-acetyltransferase</fullName>
        <ecNumber evidence="4">2.3.-.-</ecNumber>
    </submittedName>
</protein>
<dbReference type="PANTHER" id="PTHR43072:SF23">
    <property type="entry name" value="UPF0039 PROTEIN C11D3.02C"/>
    <property type="match status" value="1"/>
</dbReference>
<dbReference type="SUPFAM" id="SSF55729">
    <property type="entry name" value="Acyl-CoA N-acyltransferases (Nat)"/>
    <property type="match status" value="1"/>
</dbReference>
<comment type="caution">
    <text evidence="4">The sequence shown here is derived from an EMBL/GenBank/DDBJ whole genome shotgun (WGS) entry which is preliminary data.</text>
</comment>
<dbReference type="PROSITE" id="PS51186">
    <property type="entry name" value="GNAT"/>
    <property type="match status" value="1"/>
</dbReference>
<dbReference type="GO" id="GO:0016746">
    <property type="term" value="F:acyltransferase activity"/>
    <property type="evidence" value="ECO:0007669"/>
    <property type="project" value="UniProtKB-KW"/>
</dbReference>
<dbReference type="CDD" id="cd04301">
    <property type="entry name" value="NAT_SF"/>
    <property type="match status" value="1"/>
</dbReference>
<keyword evidence="5" id="KW-1185">Reference proteome</keyword>
<reference evidence="5" key="1">
    <citation type="journal article" date="2019" name="Int. J. Syst. Evol. Microbiol.">
        <title>The Global Catalogue of Microorganisms (GCM) 10K type strain sequencing project: providing services to taxonomists for standard genome sequencing and annotation.</title>
        <authorList>
            <consortium name="The Broad Institute Genomics Platform"/>
            <consortium name="The Broad Institute Genome Sequencing Center for Infectious Disease"/>
            <person name="Wu L."/>
            <person name="Ma J."/>
        </authorList>
    </citation>
    <scope>NUCLEOTIDE SEQUENCE [LARGE SCALE GENOMIC DNA]</scope>
    <source>
        <strain evidence="5">JCM 18657</strain>
    </source>
</reference>
<name>A0ABW2V086_9BACL</name>